<reference evidence="2" key="1">
    <citation type="submission" date="2022-08" db="UniProtKB">
        <authorList>
            <consortium name="EnsemblMetazoa"/>
        </authorList>
    </citation>
    <scope>IDENTIFICATION</scope>
    <source>
        <strain evidence="2">EBRO</strain>
    </source>
</reference>
<dbReference type="STRING" id="41427.A0A182JGN0"/>
<dbReference type="PROSITE" id="PS00061">
    <property type="entry name" value="ADH_SHORT"/>
    <property type="match status" value="1"/>
</dbReference>
<protein>
    <submittedName>
        <fullName evidence="2">Uncharacterized protein</fullName>
    </submittedName>
</protein>
<sequence length="347" mass="39762">MVWKSVASWLPLRKWTPGSIIVGGIASALAIKLAQHFHSRQNKRRFTEKDVVVITGCDSGLGYNMACICLQAGMTVIVTCLNRQTEGYINLNSQSGSSGRLHVIIMDLTARKSIEDAHNEIRQYFATAGTHARLYAIVNNAAVMCFGEAEWLTHELIETQINVNLAGTMFFTVPLLDMIREHLARIIVVTSHCSRQALPGLSVYSATKAGLRAWTNALRMELAPHGVPVVEFLPGSFLFHSNICARQMQFFEKMWQNMNDRQRIFYDDYFKRYRNYLEPLCQPRGAHIIAKNDPLVGCMQHVLFDQNAKELYKCEPWRYWVYYNAFRFVPALLRDKLVRKFIAMPEF</sequence>
<dbReference type="GO" id="GO:0016491">
    <property type="term" value="F:oxidoreductase activity"/>
    <property type="evidence" value="ECO:0007669"/>
    <property type="project" value="UniProtKB-KW"/>
</dbReference>
<dbReference type="AlphaFoldDB" id="A0A182JGN0"/>
<evidence type="ECO:0000256" key="1">
    <source>
        <dbReference type="ARBA" id="ARBA00023002"/>
    </source>
</evidence>
<name>A0A182JGN0_ANOAO</name>
<dbReference type="InterPro" id="IPR020904">
    <property type="entry name" value="Sc_DH/Rdtase_CS"/>
</dbReference>
<organism evidence="2">
    <name type="scientific">Anopheles atroparvus</name>
    <name type="common">European mosquito</name>
    <dbReference type="NCBI Taxonomy" id="41427"/>
    <lineage>
        <taxon>Eukaryota</taxon>
        <taxon>Metazoa</taxon>
        <taxon>Ecdysozoa</taxon>
        <taxon>Arthropoda</taxon>
        <taxon>Hexapoda</taxon>
        <taxon>Insecta</taxon>
        <taxon>Pterygota</taxon>
        <taxon>Neoptera</taxon>
        <taxon>Endopterygota</taxon>
        <taxon>Diptera</taxon>
        <taxon>Nematocera</taxon>
        <taxon>Culicoidea</taxon>
        <taxon>Culicidae</taxon>
        <taxon>Anophelinae</taxon>
        <taxon>Anopheles</taxon>
    </lineage>
</organism>
<dbReference type="EnsemblMetazoa" id="AATE017741-RA">
    <property type="protein sequence ID" value="AATE017741-PA.1"/>
    <property type="gene ID" value="AATE017741"/>
</dbReference>
<keyword evidence="1" id="KW-0560">Oxidoreductase</keyword>
<dbReference type="VEuPathDB" id="VectorBase:AATE017741"/>
<dbReference type="PANTHER" id="PTHR43313:SF36">
    <property type="entry name" value="D-BETA-HYDROXYBUTYRATE DEHYDROGENASE, MITOCHONDRIAL"/>
    <property type="match status" value="1"/>
</dbReference>
<dbReference type="InterPro" id="IPR002347">
    <property type="entry name" value="SDR_fam"/>
</dbReference>
<dbReference type="SUPFAM" id="SSF51735">
    <property type="entry name" value="NAD(P)-binding Rossmann-fold domains"/>
    <property type="match status" value="1"/>
</dbReference>
<dbReference type="PANTHER" id="PTHR43313">
    <property type="entry name" value="SHORT-CHAIN DEHYDROGENASE/REDUCTASE FAMILY 9C"/>
    <property type="match status" value="1"/>
</dbReference>
<dbReference type="Gene3D" id="3.40.50.720">
    <property type="entry name" value="NAD(P)-binding Rossmann-like Domain"/>
    <property type="match status" value="1"/>
</dbReference>
<dbReference type="PRINTS" id="PR00081">
    <property type="entry name" value="GDHRDH"/>
</dbReference>
<dbReference type="InterPro" id="IPR036291">
    <property type="entry name" value="NAD(P)-bd_dom_sf"/>
</dbReference>
<accession>A0A182JGN0</accession>
<dbReference type="Pfam" id="PF00106">
    <property type="entry name" value="adh_short"/>
    <property type="match status" value="1"/>
</dbReference>
<evidence type="ECO:0000313" key="2">
    <source>
        <dbReference type="EnsemblMetazoa" id="AATE017741-PA.1"/>
    </source>
</evidence>
<dbReference type="GO" id="GO:0008202">
    <property type="term" value="P:steroid metabolic process"/>
    <property type="evidence" value="ECO:0007669"/>
    <property type="project" value="TreeGrafter"/>
</dbReference>
<proteinExistence type="predicted"/>